<sequence>MIKKLEIVRVQPARGAGRLVEYSKVLTKFINTNGAIASEKPTVEQLKLPAGRKIGKLVVTRGGRVYLRAGGHVMDVAHTASENQHQSVIMIETARDVHAMQNGCGRFGDSAMYRDGSNAVYYLGQVRHHLTASLDWKQLRPVGMEVCDFMIQLSLFFGRMRNTRPAHVEAAQAVICLWGRKQRGYCLRSLS</sequence>
<dbReference type="GO" id="GO:0005666">
    <property type="term" value="C:RNA polymerase III complex"/>
    <property type="evidence" value="ECO:0007669"/>
    <property type="project" value="InterPro"/>
</dbReference>
<accession>A0A3P6R0F8</accession>
<dbReference type="Pfam" id="PF05132">
    <property type="entry name" value="RNA_pol_Rpc4"/>
    <property type="match status" value="1"/>
</dbReference>
<evidence type="ECO:0000313" key="2">
    <source>
        <dbReference type="Proteomes" id="UP000271889"/>
    </source>
</evidence>
<protein>
    <submittedName>
        <fullName evidence="1">Uncharacterized protein</fullName>
    </submittedName>
</protein>
<dbReference type="GO" id="GO:0006383">
    <property type="term" value="P:transcription by RNA polymerase III"/>
    <property type="evidence" value="ECO:0007669"/>
    <property type="project" value="InterPro"/>
</dbReference>
<dbReference type="OrthoDB" id="5836119at2759"/>
<dbReference type="AlphaFoldDB" id="A0A3P6R0F8"/>
<dbReference type="Proteomes" id="UP000271889">
    <property type="component" value="Unassembled WGS sequence"/>
</dbReference>
<organism evidence="1 2">
    <name type="scientific">Cylicostephanus goldi</name>
    <name type="common">Nematode worm</name>
    <dbReference type="NCBI Taxonomy" id="71465"/>
    <lineage>
        <taxon>Eukaryota</taxon>
        <taxon>Metazoa</taxon>
        <taxon>Ecdysozoa</taxon>
        <taxon>Nematoda</taxon>
        <taxon>Chromadorea</taxon>
        <taxon>Rhabditida</taxon>
        <taxon>Rhabditina</taxon>
        <taxon>Rhabditomorpha</taxon>
        <taxon>Strongyloidea</taxon>
        <taxon>Strongylidae</taxon>
        <taxon>Cylicostephanus</taxon>
    </lineage>
</organism>
<dbReference type="InterPro" id="IPR007811">
    <property type="entry name" value="RPC4"/>
</dbReference>
<reference evidence="1 2" key="1">
    <citation type="submission" date="2018-11" db="EMBL/GenBank/DDBJ databases">
        <authorList>
            <consortium name="Pathogen Informatics"/>
        </authorList>
    </citation>
    <scope>NUCLEOTIDE SEQUENCE [LARGE SCALE GENOMIC DNA]</scope>
</reference>
<dbReference type="GO" id="GO:0003677">
    <property type="term" value="F:DNA binding"/>
    <property type="evidence" value="ECO:0007669"/>
    <property type="project" value="InterPro"/>
</dbReference>
<proteinExistence type="predicted"/>
<evidence type="ECO:0000313" key="1">
    <source>
        <dbReference type="EMBL" id="VDK54589.1"/>
    </source>
</evidence>
<gene>
    <name evidence="1" type="ORF">CGOC_LOCUS3049</name>
</gene>
<name>A0A3P6R0F8_CYLGO</name>
<dbReference type="EMBL" id="UYRV01007406">
    <property type="protein sequence ID" value="VDK54589.1"/>
    <property type="molecule type" value="Genomic_DNA"/>
</dbReference>
<keyword evidence="2" id="KW-1185">Reference proteome</keyword>